<evidence type="ECO:0000256" key="1">
    <source>
        <dbReference type="ARBA" id="ARBA00004651"/>
    </source>
</evidence>
<dbReference type="Proteomes" id="UP000187735">
    <property type="component" value="Chromosome"/>
</dbReference>
<dbReference type="STRING" id="1891926.Fuma_06566"/>
<feature type="transmembrane region" description="Helical" evidence="10">
    <location>
        <begin position="128"/>
        <end position="149"/>
    </location>
</feature>
<protein>
    <recommendedName>
        <fullName evidence="9">Multidrug-efflux transporter</fullName>
    </recommendedName>
</protein>
<feature type="transmembrane region" description="Helical" evidence="10">
    <location>
        <begin position="9"/>
        <end position="29"/>
    </location>
</feature>
<reference evidence="11 12" key="1">
    <citation type="journal article" date="2016" name="Front. Microbiol.">
        <title>Fuerstia marisgermanicae gen. nov., sp. nov., an Unusual Member of the Phylum Planctomycetes from the German Wadden Sea.</title>
        <authorList>
            <person name="Kohn T."/>
            <person name="Heuer A."/>
            <person name="Jogler M."/>
            <person name="Vollmers J."/>
            <person name="Boedeker C."/>
            <person name="Bunk B."/>
            <person name="Rast P."/>
            <person name="Borchert D."/>
            <person name="Glockner I."/>
            <person name="Freese H.M."/>
            <person name="Klenk H.P."/>
            <person name="Overmann J."/>
            <person name="Kaster A.K."/>
            <person name="Rohde M."/>
            <person name="Wiegand S."/>
            <person name="Jogler C."/>
        </authorList>
    </citation>
    <scope>NUCLEOTIDE SEQUENCE [LARGE SCALE GENOMIC DNA]</scope>
    <source>
        <strain evidence="11 12">NH11</strain>
    </source>
</reference>
<evidence type="ECO:0000313" key="12">
    <source>
        <dbReference type="Proteomes" id="UP000187735"/>
    </source>
</evidence>
<dbReference type="NCBIfam" id="TIGR00797">
    <property type="entry name" value="matE"/>
    <property type="match status" value="1"/>
</dbReference>
<proteinExistence type="predicted"/>
<keyword evidence="8 10" id="KW-0472">Membrane</keyword>
<feature type="transmembrane region" description="Helical" evidence="10">
    <location>
        <begin position="161"/>
        <end position="180"/>
    </location>
</feature>
<dbReference type="GO" id="GO:0005886">
    <property type="term" value="C:plasma membrane"/>
    <property type="evidence" value="ECO:0007669"/>
    <property type="project" value="UniProtKB-SubCell"/>
</dbReference>
<dbReference type="GO" id="GO:0042910">
    <property type="term" value="F:xenobiotic transmembrane transporter activity"/>
    <property type="evidence" value="ECO:0007669"/>
    <property type="project" value="InterPro"/>
</dbReference>
<dbReference type="InterPro" id="IPR048279">
    <property type="entry name" value="MdtK-like"/>
</dbReference>
<evidence type="ECO:0000256" key="6">
    <source>
        <dbReference type="ARBA" id="ARBA00022989"/>
    </source>
</evidence>
<evidence type="ECO:0000256" key="5">
    <source>
        <dbReference type="ARBA" id="ARBA00022692"/>
    </source>
</evidence>
<keyword evidence="4" id="KW-1003">Cell membrane</keyword>
<sequence length="458" mass="48974">MHGNLRQQILVLAVPTLLQQFLTFCVGMFDTWLSGRIDAAATSAIGMSAYIGWLGGLLVMSVSVGTTALVSRNCGAGELTHANRVMNVSLLLGQVLGVVMSIVLFLMAPVFVAGFNMTGRTAEIALNYLRLDACGHLLTGVTMVGVAALRGAGDMKRPMAILGAISILNMIVSVSLVYGIGPDSPINFPMQLLPAFGVYGIAGGTVTARLMGGLAMLFVLRIGSDPLKLSVSLMKPDTVIVRRLVSLGRFAAADSLLNWCGQFTFLMIIRRVVMPGVSDDVVFAAHVVGIQVEAITYLPAMAWGQAAATVVGQSLGAGKLKRAYKAGFEAALQCGMLATLVTGIFFFGAKAIYTAMHQDPQVVAVGTPAFQALAMFQLPLILFLVFRTALHGAGDTRFPMLVSLTGVFLLRLPGAWLMGVYFQFGLVGAWCGMFADIFLRACLMTWRYSRARWLRIQV</sequence>
<evidence type="ECO:0000256" key="4">
    <source>
        <dbReference type="ARBA" id="ARBA00022475"/>
    </source>
</evidence>
<dbReference type="EMBL" id="CP017641">
    <property type="protein sequence ID" value="APZ96892.1"/>
    <property type="molecule type" value="Genomic_DNA"/>
</dbReference>
<dbReference type="PIRSF" id="PIRSF006603">
    <property type="entry name" value="DinF"/>
    <property type="match status" value="1"/>
</dbReference>
<dbReference type="CDD" id="cd13137">
    <property type="entry name" value="MATE_NorM_like"/>
    <property type="match status" value="1"/>
</dbReference>
<name>A0A1P8WS58_9PLAN</name>
<dbReference type="AlphaFoldDB" id="A0A1P8WS58"/>
<keyword evidence="2" id="KW-0813">Transport</keyword>
<feature type="transmembrane region" description="Helical" evidence="10">
    <location>
        <begin position="398"/>
        <end position="418"/>
    </location>
</feature>
<comment type="subcellular location">
    <subcellularLocation>
        <location evidence="1">Cell membrane</location>
        <topology evidence="1">Multi-pass membrane protein</topology>
    </subcellularLocation>
</comment>
<dbReference type="PANTHER" id="PTHR43298:SF2">
    <property type="entry name" value="FMN_FAD EXPORTER YEEO-RELATED"/>
    <property type="match status" value="1"/>
</dbReference>
<feature type="transmembrane region" description="Helical" evidence="10">
    <location>
        <begin position="424"/>
        <end position="446"/>
    </location>
</feature>
<evidence type="ECO:0000256" key="9">
    <source>
        <dbReference type="ARBA" id="ARBA00031636"/>
    </source>
</evidence>
<dbReference type="PANTHER" id="PTHR43298">
    <property type="entry name" value="MULTIDRUG RESISTANCE PROTEIN NORM-RELATED"/>
    <property type="match status" value="1"/>
</dbReference>
<evidence type="ECO:0000256" key="3">
    <source>
        <dbReference type="ARBA" id="ARBA00022449"/>
    </source>
</evidence>
<dbReference type="KEGG" id="fmr:Fuma_06566"/>
<dbReference type="RefSeq" id="WP_083732491.1">
    <property type="nucleotide sequence ID" value="NZ_CP017641.1"/>
</dbReference>
<gene>
    <name evidence="11" type="primary">mdtK_2</name>
    <name evidence="11" type="ORF">Fuma_06566</name>
</gene>
<dbReference type="OrthoDB" id="9806302at2"/>
<feature type="transmembrane region" description="Helical" evidence="10">
    <location>
        <begin position="192"/>
        <end position="220"/>
    </location>
</feature>
<evidence type="ECO:0000256" key="10">
    <source>
        <dbReference type="SAM" id="Phobius"/>
    </source>
</evidence>
<keyword evidence="3" id="KW-0050">Antiport</keyword>
<evidence type="ECO:0000256" key="2">
    <source>
        <dbReference type="ARBA" id="ARBA00022448"/>
    </source>
</evidence>
<keyword evidence="6 10" id="KW-1133">Transmembrane helix</keyword>
<organism evidence="11 12">
    <name type="scientific">Fuerstiella marisgermanici</name>
    <dbReference type="NCBI Taxonomy" id="1891926"/>
    <lineage>
        <taxon>Bacteria</taxon>
        <taxon>Pseudomonadati</taxon>
        <taxon>Planctomycetota</taxon>
        <taxon>Planctomycetia</taxon>
        <taxon>Planctomycetales</taxon>
        <taxon>Planctomycetaceae</taxon>
        <taxon>Fuerstiella</taxon>
    </lineage>
</organism>
<dbReference type="InterPro" id="IPR002528">
    <property type="entry name" value="MATE_fam"/>
</dbReference>
<feature type="transmembrane region" description="Helical" evidence="10">
    <location>
        <begin position="91"/>
        <end position="116"/>
    </location>
</feature>
<accession>A0A1P8WS58</accession>
<dbReference type="GO" id="GO:0015297">
    <property type="term" value="F:antiporter activity"/>
    <property type="evidence" value="ECO:0007669"/>
    <property type="project" value="UniProtKB-KW"/>
</dbReference>
<keyword evidence="12" id="KW-1185">Reference proteome</keyword>
<dbReference type="InterPro" id="IPR050222">
    <property type="entry name" value="MATE_MdtK"/>
</dbReference>
<dbReference type="Pfam" id="PF01554">
    <property type="entry name" value="MatE"/>
    <property type="match status" value="2"/>
</dbReference>
<keyword evidence="5 10" id="KW-0812">Transmembrane</keyword>
<evidence type="ECO:0000256" key="8">
    <source>
        <dbReference type="ARBA" id="ARBA00023136"/>
    </source>
</evidence>
<feature type="transmembrane region" description="Helical" evidence="10">
    <location>
        <begin position="330"/>
        <end position="349"/>
    </location>
</feature>
<dbReference type="GO" id="GO:0006811">
    <property type="term" value="P:monoatomic ion transport"/>
    <property type="evidence" value="ECO:0007669"/>
    <property type="project" value="UniProtKB-KW"/>
</dbReference>
<feature type="transmembrane region" description="Helical" evidence="10">
    <location>
        <begin position="49"/>
        <end position="70"/>
    </location>
</feature>
<keyword evidence="7" id="KW-0406">Ion transport</keyword>
<evidence type="ECO:0000313" key="11">
    <source>
        <dbReference type="EMBL" id="APZ96892.1"/>
    </source>
</evidence>
<evidence type="ECO:0000256" key="7">
    <source>
        <dbReference type="ARBA" id="ARBA00023065"/>
    </source>
</evidence>
<feature type="transmembrane region" description="Helical" evidence="10">
    <location>
        <begin position="369"/>
        <end position="386"/>
    </location>
</feature>